<evidence type="ECO:0000313" key="3">
    <source>
        <dbReference type="Proteomes" id="UP000663879"/>
    </source>
</evidence>
<name>A0A814NY46_9BILA</name>
<organism evidence="2 3">
    <name type="scientific">Brachionus calyciflorus</name>
    <dbReference type="NCBI Taxonomy" id="104777"/>
    <lineage>
        <taxon>Eukaryota</taxon>
        <taxon>Metazoa</taxon>
        <taxon>Spiralia</taxon>
        <taxon>Gnathifera</taxon>
        <taxon>Rotifera</taxon>
        <taxon>Eurotatoria</taxon>
        <taxon>Monogononta</taxon>
        <taxon>Pseudotrocha</taxon>
        <taxon>Ploima</taxon>
        <taxon>Brachionidae</taxon>
        <taxon>Brachionus</taxon>
    </lineage>
</organism>
<keyword evidence="3" id="KW-1185">Reference proteome</keyword>
<dbReference type="EMBL" id="CAJNOC010007317">
    <property type="protein sequence ID" value="CAF1096499.1"/>
    <property type="molecule type" value="Genomic_DNA"/>
</dbReference>
<accession>A0A814NY46</accession>
<dbReference type="AlphaFoldDB" id="A0A814NY46"/>
<feature type="region of interest" description="Disordered" evidence="1">
    <location>
        <begin position="1"/>
        <end position="34"/>
    </location>
</feature>
<evidence type="ECO:0000256" key="1">
    <source>
        <dbReference type="SAM" id="MobiDB-lite"/>
    </source>
</evidence>
<dbReference type="Proteomes" id="UP000663879">
    <property type="component" value="Unassembled WGS sequence"/>
</dbReference>
<feature type="non-terminal residue" evidence="2">
    <location>
        <position position="34"/>
    </location>
</feature>
<comment type="caution">
    <text evidence="2">The sequence shown here is derived from an EMBL/GenBank/DDBJ whole genome shotgun (WGS) entry which is preliminary data.</text>
</comment>
<protein>
    <submittedName>
        <fullName evidence="2">Uncharacterized protein</fullName>
    </submittedName>
</protein>
<evidence type="ECO:0000313" key="2">
    <source>
        <dbReference type="EMBL" id="CAF1096499.1"/>
    </source>
</evidence>
<sequence>MPPKILTRSTRSRLAVISSHESQQEVSQPIDSQI</sequence>
<proteinExistence type="predicted"/>
<gene>
    <name evidence="2" type="ORF">OXX778_LOCUS20934</name>
</gene>
<reference evidence="2" key="1">
    <citation type="submission" date="2021-02" db="EMBL/GenBank/DDBJ databases">
        <authorList>
            <person name="Nowell W R."/>
        </authorList>
    </citation>
    <scope>NUCLEOTIDE SEQUENCE</scope>
    <source>
        <strain evidence="2">Ploen Becks lab</strain>
    </source>
</reference>
<feature type="compositionally biased region" description="Polar residues" evidence="1">
    <location>
        <begin position="19"/>
        <end position="34"/>
    </location>
</feature>